<evidence type="ECO:0000256" key="5">
    <source>
        <dbReference type="ARBA" id="ARBA00022741"/>
    </source>
</evidence>
<evidence type="ECO:0000256" key="6">
    <source>
        <dbReference type="ARBA" id="ARBA00022777"/>
    </source>
</evidence>
<protein>
    <recommendedName>
        <fullName evidence="2">histidine kinase</fullName>
        <ecNumber evidence="2">2.7.13.3</ecNumber>
    </recommendedName>
</protein>
<evidence type="ECO:0000256" key="7">
    <source>
        <dbReference type="ARBA" id="ARBA00022840"/>
    </source>
</evidence>
<dbReference type="PANTHER" id="PTHR41523">
    <property type="entry name" value="TWO-COMPONENT SYSTEM SENSOR PROTEIN"/>
    <property type="match status" value="1"/>
</dbReference>
<keyword evidence="12" id="KW-1185">Reference proteome</keyword>
<dbReference type="EC" id="2.7.13.3" evidence="2"/>
<keyword evidence="9" id="KW-0812">Transmembrane</keyword>
<keyword evidence="7" id="KW-0067">ATP-binding</keyword>
<dbReference type="Proteomes" id="UP001393056">
    <property type="component" value="Unassembled WGS sequence"/>
</dbReference>
<dbReference type="Pfam" id="PF13181">
    <property type="entry name" value="TPR_8"/>
    <property type="match status" value="2"/>
</dbReference>
<dbReference type="SMART" id="SM00028">
    <property type="entry name" value="TPR"/>
    <property type="match status" value="5"/>
</dbReference>
<evidence type="ECO:0000256" key="4">
    <source>
        <dbReference type="ARBA" id="ARBA00022679"/>
    </source>
</evidence>
<dbReference type="PANTHER" id="PTHR41523:SF8">
    <property type="entry name" value="ETHYLENE RESPONSE SENSOR PROTEIN"/>
    <property type="match status" value="1"/>
</dbReference>
<dbReference type="SUPFAM" id="SSF48452">
    <property type="entry name" value="TPR-like"/>
    <property type="match status" value="2"/>
</dbReference>
<dbReference type="Gene3D" id="1.25.40.10">
    <property type="entry name" value="Tetratricopeptide repeat domain"/>
    <property type="match status" value="2"/>
</dbReference>
<keyword evidence="4" id="KW-0808">Transferase</keyword>
<accession>A0ABU9I8Q4</accession>
<evidence type="ECO:0000256" key="8">
    <source>
        <dbReference type="PROSITE-ProRule" id="PRU00339"/>
    </source>
</evidence>
<keyword evidence="3" id="KW-0597">Phosphoprotein</keyword>
<dbReference type="RefSeq" id="WP_341683445.1">
    <property type="nucleotide sequence ID" value="NZ_JBBYHT010000005.1"/>
</dbReference>
<feature type="repeat" description="TPR" evidence="8">
    <location>
        <begin position="164"/>
        <end position="197"/>
    </location>
</feature>
<sequence length="700" mass="80937">MDISKRLIFVLLLINLSVLKAQNIYIGKNQGKAIVKKTKDNLKIDNLLNQAIELQETDIVKAKAKCDEAYKLLENSCNSNGVIQYYLVRSTLCRHSGKLNAGIYFAKKAQNQAKILNNYEKHIEGCVKEAYCLNTRNSDYIKTIKYINRKLDSLKNGKECKELADLYFLLGKTYSRKEEFDNSIKQVSKSISIYKKINFKFGLQSCYFELAELYHLTNNLKNAQFYIEKSLSLIDNETKLNSQDYARSLAKYAEILHAQNEAEKALMFSEKALKIQNGIKNYGQDNWYVLSTYIVVNYTLKNYNRIIELAIFELQKDNNLIEKNVVLNVYIAMSYVKLGNSQIAKIYIDRAIKTINDNPKTIIQKPNLASMYDFAATIHFNLKQYEKAYIYLDKYVVLKEEINSEQTKQNIIKLETEFLTAQKEADIKQLKIREKLSALEIEKKENNFFKAIFLNLIAIIFIIILAFLFKKLKNKNKAIDSKNTLLNENKLILEKTLAEKNILIKEIHHRVKNNLQLVMCLLNIQSRKNNNDEINDFIEKGQTRISSMSLIHQNLYQSDNLESVNFHDYLLELIESIKNCLNDSKKIEFNVNVQSISFDIQTAIPLGLVINELICNSIKYAFPNEAYGKINIHISYIKSDEKYILVYSDNGVGMDININNKPKSIGLKLIKLLTDQLNGTIKTNSLKGLEYEIIFNNDKQ</sequence>
<dbReference type="InterPro" id="IPR011495">
    <property type="entry name" value="Sig_transdc_His_kin_sub2_dim/P"/>
</dbReference>
<evidence type="ECO:0000313" key="12">
    <source>
        <dbReference type="Proteomes" id="UP001393056"/>
    </source>
</evidence>
<dbReference type="Gene3D" id="3.30.450.20">
    <property type="entry name" value="PAS domain"/>
    <property type="match status" value="1"/>
</dbReference>
<comment type="catalytic activity">
    <reaction evidence="1">
        <text>ATP + protein L-histidine = ADP + protein N-phospho-L-histidine.</text>
        <dbReference type="EC" id="2.7.13.3"/>
    </reaction>
</comment>
<dbReference type="EMBL" id="JBBYHT010000005">
    <property type="protein sequence ID" value="MEL1248591.1"/>
    <property type="molecule type" value="Genomic_DNA"/>
</dbReference>
<dbReference type="Pfam" id="PF07568">
    <property type="entry name" value="HisKA_2"/>
    <property type="match status" value="1"/>
</dbReference>
<dbReference type="Gene3D" id="3.30.565.10">
    <property type="entry name" value="Histidine kinase-like ATPase, C-terminal domain"/>
    <property type="match status" value="1"/>
</dbReference>
<keyword evidence="5" id="KW-0547">Nucleotide-binding</keyword>
<dbReference type="PROSITE" id="PS50005">
    <property type="entry name" value="TPR"/>
    <property type="match status" value="1"/>
</dbReference>
<dbReference type="InterPro" id="IPR019734">
    <property type="entry name" value="TPR_rpt"/>
</dbReference>
<comment type="caution">
    <text evidence="11">The sequence shown here is derived from an EMBL/GenBank/DDBJ whole genome shotgun (WGS) entry which is preliminary data.</text>
</comment>
<keyword evidence="6 11" id="KW-0418">Kinase</keyword>
<keyword evidence="9" id="KW-0472">Membrane</keyword>
<gene>
    <name evidence="11" type="ORF">AAEO58_11100</name>
</gene>
<feature type="transmembrane region" description="Helical" evidence="9">
    <location>
        <begin position="448"/>
        <end position="469"/>
    </location>
</feature>
<evidence type="ECO:0000313" key="11">
    <source>
        <dbReference type="EMBL" id="MEL1248591.1"/>
    </source>
</evidence>
<dbReference type="InterPro" id="IPR036890">
    <property type="entry name" value="HATPase_C_sf"/>
</dbReference>
<evidence type="ECO:0000256" key="2">
    <source>
        <dbReference type="ARBA" id="ARBA00012438"/>
    </source>
</evidence>
<organism evidence="11 12">
    <name type="scientific">Flavobacterium helocola</name>
    <dbReference type="NCBI Taxonomy" id="3139139"/>
    <lineage>
        <taxon>Bacteria</taxon>
        <taxon>Pseudomonadati</taxon>
        <taxon>Bacteroidota</taxon>
        <taxon>Flavobacteriia</taxon>
        <taxon>Flavobacteriales</taxon>
        <taxon>Flavobacteriaceae</taxon>
        <taxon>Flavobacterium</taxon>
    </lineage>
</organism>
<reference evidence="11 12" key="1">
    <citation type="submission" date="2024-04" db="EMBL/GenBank/DDBJ databases">
        <title>Flavobacterium sp. DGU41 16S ribosomal RNA gene Genome sequencing and assembly.</title>
        <authorList>
            <person name="Park S."/>
        </authorList>
    </citation>
    <scope>NUCLEOTIDE SEQUENCE [LARGE SCALE GENOMIC DNA]</scope>
    <source>
        <strain evidence="11 12">DGU41</strain>
    </source>
</reference>
<evidence type="ECO:0000256" key="3">
    <source>
        <dbReference type="ARBA" id="ARBA00022553"/>
    </source>
</evidence>
<proteinExistence type="predicted"/>
<name>A0ABU9I8Q4_9FLAO</name>
<evidence type="ECO:0000256" key="1">
    <source>
        <dbReference type="ARBA" id="ARBA00000085"/>
    </source>
</evidence>
<evidence type="ECO:0000256" key="9">
    <source>
        <dbReference type="SAM" id="Phobius"/>
    </source>
</evidence>
<dbReference type="GO" id="GO:0016301">
    <property type="term" value="F:kinase activity"/>
    <property type="evidence" value="ECO:0007669"/>
    <property type="project" value="UniProtKB-KW"/>
</dbReference>
<keyword evidence="8" id="KW-0802">TPR repeat</keyword>
<feature type="domain" description="Signal transduction histidine kinase subgroup 2 dimerisation and phosphoacceptor" evidence="10">
    <location>
        <begin position="506"/>
        <end position="579"/>
    </location>
</feature>
<dbReference type="InterPro" id="IPR011990">
    <property type="entry name" value="TPR-like_helical_dom_sf"/>
</dbReference>
<dbReference type="SUPFAM" id="SSF55874">
    <property type="entry name" value="ATPase domain of HSP90 chaperone/DNA topoisomerase II/histidine kinase"/>
    <property type="match status" value="1"/>
</dbReference>
<keyword evidence="9" id="KW-1133">Transmembrane helix</keyword>
<evidence type="ECO:0000259" key="10">
    <source>
        <dbReference type="Pfam" id="PF07568"/>
    </source>
</evidence>